<dbReference type="InterPro" id="IPR009367">
    <property type="entry name" value="Elm1-like"/>
</dbReference>
<sequence>MAEAACRLARARGGSLLVATGPRTAPDVADAFFAGIEVPSYRYAWHSDDGTDNPSRAYLALCDEFIVSGDSECMMQAEAIPTGRPVHVFPLATPAKSRSRLGHRLEAFMHGRTRETGTRGTHRQQDWKGRLYDRAFCLGLVPAPRNAERLHNVLAMRNLVEDVRNGSSDTSNTTAPRRQRIAVSDEVSATVERIRERAGEHYWRERVSAKDHASDR</sequence>
<dbReference type="RefSeq" id="WP_207858615.1">
    <property type="nucleotide sequence ID" value="NZ_CP090366.1"/>
</dbReference>
<reference evidence="1" key="1">
    <citation type="submission" date="2021-08" db="EMBL/GenBank/DDBJ databases">
        <title>Isolation and characterization of neutrophilic mixotrophic iron-oxidizing bacteria from deep-sea hydrothermal vents.</title>
        <authorList>
            <person name="He Y."/>
        </authorList>
    </citation>
    <scope>NUCLEOTIDE SEQUENCE</scope>
    <source>
        <strain evidence="1">IOP_13</strain>
    </source>
</reference>
<proteinExistence type="predicted"/>
<dbReference type="Proteomes" id="UP001138989">
    <property type="component" value="Unassembled WGS sequence"/>
</dbReference>
<dbReference type="AlphaFoldDB" id="A0A9X1SQZ2"/>
<organism evidence="1 2">
    <name type="scientific">Stutzerimonas kunmingensis</name>
    <dbReference type="NCBI Taxonomy" id="1211807"/>
    <lineage>
        <taxon>Bacteria</taxon>
        <taxon>Pseudomonadati</taxon>
        <taxon>Pseudomonadota</taxon>
        <taxon>Gammaproteobacteria</taxon>
        <taxon>Pseudomonadales</taxon>
        <taxon>Pseudomonadaceae</taxon>
        <taxon>Stutzerimonas</taxon>
    </lineage>
</organism>
<keyword evidence="2" id="KW-1185">Reference proteome</keyword>
<dbReference type="EMBL" id="JAINWF010000022">
    <property type="protein sequence ID" value="MCD1610555.1"/>
    <property type="molecule type" value="Genomic_DNA"/>
</dbReference>
<protein>
    <submittedName>
        <fullName evidence="1">Mitochondrial fission ELM1 family protein</fullName>
    </submittedName>
</protein>
<dbReference type="Pfam" id="PF06258">
    <property type="entry name" value="Mito_fiss_Elm1"/>
    <property type="match status" value="1"/>
</dbReference>
<gene>
    <name evidence="1" type="ORF">K7H17_22160</name>
</gene>
<accession>A0A9X1SQZ2</accession>
<name>A0A9X1SQZ2_9GAMM</name>
<evidence type="ECO:0000313" key="1">
    <source>
        <dbReference type="EMBL" id="MCD1610555.1"/>
    </source>
</evidence>
<comment type="caution">
    <text evidence="1">The sequence shown here is derived from an EMBL/GenBank/DDBJ whole genome shotgun (WGS) entry which is preliminary data.</text>
</comment>
<evidence type="ECO:0000313" key="2">
    <source>
        <dbReference type="Proteomes" id="UP001138989"/>
    </source>
</evidence>